<evidence type="ECO:0000256" key="9">
    <source>
        <dbReference type="ARBA" id="ARBA00023049"/>
    </source>
</evidence>
<dbReference type="PANTHER" id="PTHR42837:SF2">
    <property type="entry name" value="MEMBRANE METALLOPROTEASE ARASP2, CHLOROPLASTIC-RELATED"/>
    <property type="match status" value="1"/>
</dbReference>
<organism evidence="12 13">
    <name type="scientific">Arsenicicoccus piscis</name>
    <dbReference type="NCBI Taxonomy" id="673954"/>
    <lineage>
        <taxon>Bacteria</taxon>
        <taxon>Bacillati</taxon>
        <taxon>Actinomycetota</taxon>
        <taxon>Actinomycetes</taxon>
        <taxon>Micrococcales</taxon>
        <taxon>Intrasporangiaceae</taxon>
        <taxon>Arsenicicoccus</taxon>
    </lineage>
</organism>
<sequence length="58" mass="6232">MMFLLGVLFMAVGIAVSIALHEVGHLAPAKAFGVKVTKYMIGFGPTLWSRRKGRPSTA</sequence>
<keyword evidence="13" id="KW-1185">Reference proteome</keyword>
<keyword evidence="8" id="KW-1133">Transmembrane helix</keyword>
<keyword evidence="7" id="KW-0862">Zinc</keyword>
<evidence type="ECO:0000256" key="2">
    <source>
        <dbReference type="ARBA" id="ARBA00004141"/>
    </source>
</evidence>
<keyword evidence="4" id="KW-0645">Protease</keyword>
<feature type="domain" description="Peptidase M50" evidence="11">
    <location>
        <begin position="10"/>
        <end position="53"/>
    </location>
</feature>
<gene>
    <name evidence="12" type="ORF">GCM10025862_21900</name>
</gene>
<comment type="similarity">
    <text evidence="3">Belongs to the peptidase M50B family.</text>
</comment>
<evidence type="ECO:0000256" key="8">
    <source>
        <dbReference type="ARBA" id="ARBA00022989"/>
    </source>
</evidence>
<dbReference type="EMBL" id="BSUJ01000001">
    <property type="protein sequence ID" value="GMA20169.1"/>
    <property type="molecule type" value="Genomic_DNA"/>
</dbReference>
<dbReference type="Pfam" id="PF02163">
    <property type="entry name" value="Peptidase_M50"/>
    <property type="match status" value="1"/>
</dbReference>
<evidence type="ECO:0000256" key="3">
    <source>
        <dbReference type="ARBA" id="ARBA00007931"/>
    </source>
</evidence>
<evidence type="ECO:0000259" key="11">
    <source>
        <dbReference type="Pfam" id="PF02163"/>
    </source>
</evidence>
<name>A0ABQ6HNY3_9MICO</name>
<proteinExistence type="inferred from homology"/>
<evidence type="ECO:0000256" key="1">
    <source>
        <dbReference type="ARBA" id="ARBA00001947"/>
    </source>
</evidence>
<dbReference type="PANTHER" id="PTHR42837">
    <property type="entry name" value="REGULATOR OF SIGMA-E PROTEASE RSEP"/>
    <property type="match status" value="1"/>
</dbReference>
<dbReference type="InterPro" id="IPR004387">
    <property type="entry name" value="Pept_M50_Zn"/>
</dbReference>
<protein>
    <recommendedName>
        <fullName evidence="11">Peptidase M50 domain-containing protein</fullName>
    </recommendedName>
</protein>
<comment type="subcellular location">
    <subcellularLocation>
        <location evidence="2">Membrane</location>
        <topology evidence="2">Multi-pass membrane protein</topology>
    </subcellularLocation>
</comment>
<dbReference type="InterPro" id="IPR008915">
    <property type="entry name" value="Peptidase_M50"/>
</dbReference>
<dbReference type="Proteomes" id="UP001157109">
    <property type="component" value="Unassembled WGS sequence"/>
</dbReference>
<evidence type="ECO:0000256" key="5">
    <source>
        <dbReference type="ARBA" id="ARBA00022692"/>
    </source>
</evidence>
<accession>A0ABQ6HNY3</accession>
<comment type="caution">
    <text evidence="12">The sequence shown here is derived from an EMBL/GenBank/DDBJ whole genome shotgun (WGS) entry which is preliminary data.</text>
</comment>
<keyword evidence="6" id="KW-0378">Hydrolase</keyword>
<evidence type="ECO:0000256" key="6">
    <source>
        <dbReference type="ARBA" id="ARBA00022801"/>
    </source>
</evidence>
<evidence type="ECO:0000256" key="4">
    <source>
        <dbReference type="ARBA" id="ARBA00022670"/>
    </source>
</evidence>
<keyword evidence="9" id="KW-0482">Metalloprotease</keyword>
<keyword evidence="10" id="KW-0472">Membrane</keyword>
<reference evidence="13" key="1">
    <citation type="journal article" date="2019" name="Int. J. Syst. Evol. Microbiol.">
        <title>The Global Catalogue of Microorganisms (GCM) 10K type strain sequencing project: providing services to taxonomists for standard genome sequencing and annotation.</title>
        <authorList>
            <consortium name="The Broad Institute Genomics Platform"/>
            <consortium name="The Broad Institute Genome Sequencing Center for Infectious Disease"/>
            <person name="Wu L."/>
            <person name="Ma J."/>
        </authorList>
    </citation>
    <scope>NUCLEOTIDE SEQUENCE [LARGE SCALE GENOMIC DNA]</scope>
    <source>
        <strain evidence="13">NBRC 105830</strain>
    </source>
</reference>
<keyword evidence="5" id="KW-0812">Transmembrane</keyword>
<evidence type="ECO:0000256" key="7">
    <source>
        <dbReference type="ARBA" id="ARBA00022833"/>
    </source>
</evidence>
<evidence type="ECO:0000256" key="10">
    <source>
        <dbReference type="ARBA" id="ARBA00023136"/>
    </source>
</evidence>
<comment type="cofactor">
    <cofactor evidence="1">
        <name>Zn(2+)</name>
        <dbReference type="ChEBI" id="CHEBI:29105"/>
    </cofactor>
</comment>
<evidence type="ECO:0000313" key="13">
    <source>
        <dbReference type="Proteomes" id="UP001157109"/>
    </source>
</evidence>
<evidence type="ECO:0000313" key="12">
    <source>
        <dbReference type="EMBL" id="GMA20169.1"/>
    </source>
</evidence>